<evidence type="ECO:0000256" key="3">
    <source>
        <dbReference type="ARBA" id="ARBA00023159"/>
    </source>
</evidence>
<evidence type="ECO:0000256" key="4">
    <source>
        <dbReference type="ARBA" id="ARBA00023163"/>
    </source>
</evidence>
<dbReference type="GO" id="GO:0003700">
    <property type="term" value="F:DNA-binding transcription factor activity"/>
    <property type="evidence" value="ECO:0007669"/>
    <property type="project" value="InterPro"/>
</dbReference>
<feature type="domain" description="HTH araC/xylS-type" evidence="5">
    <location>
        <begin position="181"/>
        <end position="278"/>
    </location>
</feature>
<keyword evidence="4" id="KW-0804">Transcription</keyword>
<dbReference type="PANTHER" id="PTHR46796:SF2">
    <property type="entry name" value="TRANSCRIPTIONAL REGULATORY PROTEIN"/>
    <property type="match status" value="1"/>
</dbReference>
<keyword evidence="1" id="KW-0805">Transcription regulation</keyword>
<dbReference type="PROSITE" id="PS00041">
    <property type="entry name" value="HTH_ARAC_FAMILY_1"/>
    <property type="match status" value="1"/>
</dbReference>
<dbReference type="InterPro" id="IPR050204">
    <property type="entry name" value="AraC_XylS_family_regulators"/>
</dbReference>
<dbReference type="SMART" id="SM00342">
    <property type="entry name" value="HTH_ARAC"/>
    <property type="match status" value="1"/>
</dbReference>
<sequence>MPASPAVSPPWRFWRHPDLPFLEAREVTDGRRVCYAPHAHETFSIGAITAGHNLYHHEKRREAIGAGDVVLMNPGEVHACQPLEAGQTWAYHMLYVDAGWLAALWQDNGRQTGRRWQPLPAILCRHPALHAGLVRLCATLFDPLSAPLAQHSAAIGFFEGLQRFFRPETGRSHLRAPDRLDRAAELLHADYARAVSLPELCAATDLTESYLIRAFRQRYGMTPHQYLLNRRVQVGRRFLRQGEPIADVALATGFADQAHFQRVFKRLVAATPGQYRQLTPACPPHSRPAAAPVRD</sequence>
<evidence type="ECO:0000313" key="6">
    <source>
        <dbReference type="EMBL" id="ASJ22912.1"/>
    </source>
</evidence>
<evidence type="ECO:0000259" key="5">
    <source>
        <dbReference type="PROSITE" id="PS01124"/>
    </source>
</evidence>
<dbReference type="PRINTS" id="PR00032">
    <property type="entry name" value="HTHARAC"/>
</dbReference>
<dbReference type="RefSeq" id="WP_088859802.1">
    <property type="nucleotide sequence ID" value="NZ_CP022115.1"/>
</dbReference>
<dbReference type="OrthoDB" id="9789899at2"/>
<dbReference type="InterPro" id="IPR020449">
    <property type="entry name" value="Tscrpt_reg_AraC-type_HTH"/>
</dbReference>
<dbReference type="EMBL" id="CP022115">
    <property type="protein sequence ID" value="ASJ22912.1"/>
    <property type="molecule type" value="Genomic_DNA"/>
</dbReference>
<dbReference type="InterPro" id="IPR018062">
    <property type="entry name" value="HTH_AraC-typ_CS"/>
</dbReference>
<reference evidence="7" key="1">
    <citation type="submission" date="2017-06" db="EMBL/GenBank/DDBJ databases">
        <title>Whole genome sequence of Laribacter hongkongensis LHGZ1.</title>
        <authorList>
            <person name="Chen D."/>
            <person name="Wu H."/>
            <person name="Chen J."/>
        </authorList>
    </citation>
    <scope>NUCLEOTIDE SEQUENCE [LARGE SCALE GENOMIC DNA]</scope>
    <source>
        <strain evidence="7">LHGZ1</strain>
    </source>
</reference>
<dbReference type="InterPro" id="IPR037923">
    <property type="entry name" value="HTH-like"/>
</dbReference>
<evidence type="ECO:0000256" key="1">
    <source>
        <dbReference type="ARBA" id="ARBA00023015"/>
    </source>
</evidence>
<dbReference type="AlphaFoldDB" id="A0A248LE64"/>
<dbReference type="PANTHER" id="PTHR46796">
    <property type="entry name" value="HTH-TYPE TRANSCRIPTIONAL ACTIVATOR RHAS-RELATED"/>
    <property type="match status" value="1"/>
</dbReference>
<dbReference type="InterPro" id="IPR003313">
    <property type="entry name" value="AraC-bd"/>
</dbReference>
<organism evidence="6 7">
    <name type="scientific">Laribacter hongkongensis</name>
    <dbReference type="NCBI Taxonomy" id="168471"/>
    <lineage>
        <taxon>Bacteria</taxon>
        <taxon>Pseudomonadati</taxon>
        <taxon>Pseudomonadota</taxon>
        <taxon>Betaproteobacteria</taxon>
        <taxon>Neisseriales</taxon>
        <taxon>Aquaspirillaceae</taxon>
        <taxon>Laribacter</taxon>
    </lineage>
</organism>
<dbReference type="Pfam" id="PF02311">
    <property type="entry name" value="AraC_binding"/>
    <property type="match status" value="1"/>
</dbReference>
<dbReference type="PROSITE" id="PS01124">
    <property type="entry name" value="HTH_ARAC_FAMILY_2"/>
    <property type="match status" value="1"/>
</dbReference>
<gene>
    <name evidence="6" type="ORF">LHGZ1_0081</name>
</gene>
<dbReference type="Proteomes" id="UP000197424">
    <property type="component" value="Chromosome"/>
</dbReference>
<keyword evidence="3" id="KW-0010">Activator</keyword>
<evidence type="ECO:0000256" key="2">
    <source>
        <dbReference type="ARBA" id="ARBA00023125"/>
    </source>
</evidence>
<dbReference type="GO" id="GO:0043565">
    <property type="term" value="F:sequence-specific DNA binding"/>
    <property type="evidence" value="ECO:0007669"/>
    <property type="project" value="InterPro"/>
</dbReference>
<proteinExistence type="predicted"/>
<dbReference type="SUPFAM" id="SSF46689">
    <property type="entry name" value="Homeodomain-like"/>
    <property type="match status" value="2"/>
</dbReference>
<protein>
    <submittedName>
        <fullName evidence="6">Transcriptional regulator, AraC family</fullName>
    </submittedName>
</protein>
<dbReference type="Gene3D" id="1.10.10.60">
    <property type="entry name" value="Homeodomain-like"/>
    <property type="match status" value="2"/>
</dbReference>
<dbReference type="Pfam" id="PF12833">
    <property type="entry name" value="HTH_18"/>
    <property type="match status" value="1"/>
</dbReference>
<dbReference type="InterPro" id="IPR009057">
    <property type="entry name" value="Homeodomain-like_sf"/>
</dbReference>
<keyword evidence="2" id="KW-0238">DNA-binding</keyword>
<evidence type="ECO:0000313" key="7">
    <source>
        <dbReference type="Proteomes" id="UP000197424"/>
    </source>
</evidence>
<dbReference type="SUPFAM" id="SSF51215">
    <property type="entry name" value="Regulatory protein AraC"/>
    <property type="match status" value="1"/>
</dbReference>
<name>A0A248LE64_9NEIS</name>
<dbReference type="InterPro" id="IPR018060">
    <property type="entry name" value="HTH_AraC"/>
</dbReference>
<accession>A0A248LE64</accession>